<dbReference type="AlphaFoldDB" id="A0A4S4FI70"/>
<dbReference type="OrthoDB" id="5122951at2"/>
<accession>A0A4S4FI70</accession>
<reference evidence="1 2" key="1">
    <citation type="submission" date="2019-04" db="EMBL/GenBank/DDBJ databases">
        <authorList>
            <person name="Jiang L."/>
        </authorList>
    </citation>
    <scope>NUCLEOTIDE SEQUENCE [LARGE SCALE GENOMIC DNA]</scope>
    <source>
        <strain evidence="1 2">YIM 131853</strain>
    </source>
</reference>
<sequence length="118" mass="12613">MNGAPRGRNTISARALDRVASAVTAEALDVSARHVRARIEDESGAIALHVSTPIRAISLRAVQTDAAAVQRSGGSLLQRAEAAQQLIRDDFASLTGSEVARVTVRLSSVDIRQEERVR</sequence>
<protein>
    <submittedName>
        <fullName evidence="1">Uncharacterized protein</fullName>
    </submittedName>
</protein>
<proteinExistence type="predicted"/>
<dbReference type="Proteomes" id="UP000309133">
    <property type="component" value="Unassembled WGS sequence"/>
</dbReference>
<comment type="caution">
    <text evidence="1">The sequence shown here is derived from an EMBL/GenBank/DDBJ whole genome shotgun (WGS) entry which is preliminary data.</text>
</comment>
<dbReference type="RefSeq" id="WP_136428339.1">
    <property type="nucleotide sequence ID" value="NZ_SSSM01000005.1"/>
</dbReference>
<evidence type="ECO:0000313" key="1">
    <source>
        <dbReference type="EMBL" id="THG30010.1"/>
    </source>
</evidence>
<organism evidence="1 2">
    <name type="scientific">Naasia lichenicola</name>
    <dbReference type="NCBI Taxonomy" id="2565933"/>
    <lineage>
        <taxon>Bacteria</taxon>
        <taxon>Bacillati</taxon>
        <taxon>Actinomycetota</taxon>
        <taxon>Actinomycetes</taxon>
        <taxon>Micrococcales</taxon>
        <taxon>Microbacteriaceae</taxon>
        <taxon>Naasia</taxon>
    </lineage>
</organism>
<name>A0A4S4FI70_9MICO</name>
<gene>
    <name evidence="1" type="ORF">E6C64_15325</name>
</gene>
<evidence type="ECO:0000313" key="2">
    <source>
        <dbReference type="Proteomes" id="UP000309133"/>
    </source>
</evidence>
<keyword evidence="2" id="KW-1185">Reference proteome</keyword>
<dbReference type="EMBL" id="SSSM01000005">
    <property type="protein sequence ID" value="THG30010.1"/>
    <property type="molecule type" value="Genomic_DNA"/>
</dbReference>